<organism evidence="1 2">
    <name type="scientific">Nitratidesulfovibrio vulgaris (strain DP4)</name>
    <name type="common">Desulfovibrio vulgaris</name>
    <dbReference type="NCBI Taxonomy" id="391774"/>
    <lineage>
        <taxon>Bacteria</taxon>
        <taxon>Pseudomonadati</taxon>
        <taxon>Thermodesulfobacteriota</taxon>
        <taxon>Desulfovibrionia</taxon>
        <taxon>Desulfovibrionales</taxon>
        <taxon>Desulfovibrionaceae</taxon>
        <taxon>Nitratidesulfovibrio</taxon>
    </lineage>
</organism>
<gene>
    <name evidence="1" type="ordered locus">Dvul_0876</name>
</gene>
<dbReference type="EMBL" id="CP000527">
    <property type="protein sequence ID" value="ABM27897.1"/>
    <property type="molecule type" value="Genomic_DNA"/>
</dbReference>
<dbReference type="KEGG" id="dvl:Dvul_0876"/>
<dbReference type="AlphaFoldDB" id="A0A0H3A6Y5"/>
<protein>
    <submittedName>
        <fullName evidence="1">Uncharacterized protein</fullName>
    </submittedName>
</protein>
<proteinExistence type="predicted"/>
<evidence type="ECO:0000313" key="1">
    <source>
        <dbReference type="EMBL" id="ABM27897.1"/>
    </source>
</evidence>
<sequence>MIGKGQVPIAGGNMNFDVADNLFDVAMAYCSENYPHEIAQAKSVSSETFESLSVESFLYEYCWAVYASGFKSDTVEAKMPFLTEIFFHFNVERIVSDRSVDSALDVINNRRKLKSFLDGCKAICGIGFEKFKLALRAKGVDGLEDLPGIGPITKFHLGKNIGLIDAAKPDIWLERAAARCTCSVDELVTYLSGKYRISKNTVDVVLWRYGADRKLEMV</sequence>
<dbReference type="HOGENOM" id="CLU_1265266_0_0_7"/>
<reference evidence="2" key="1">
    <citation type="journal article" date="2009" name="Environ. Microbiol.">
        <title>Contribution of mobile genetic elements to Desulfovibrio vulgaris genome plasticity.</title>
        <authorList>
            <person name="Walker C.B."/>
            <person name="Stolyar S."/>
            <person name="Chivian D."/>
            <person name="Pinel N."/>
            <person name="Gabster J.A."/>
            <person name="Dehal P.S."/>
            <person name="He Z."/>
            <person name="Yang Z.K."/>
            <person name="Yen H.C."/>
            <person name="Zhou J."/>
            <person name="Wall J.D."/>
            <person name="Hazen T.C."/>
            <person name="Arkin A.P."/>
            <person name="Stahl D.A."/>
        </authorList>
    </citation>
    <scope>NUCLEOTIDE SEQUENCE [LARGE SCALE GENOMIC DNA]</scope>
    <source>
        <strain evidence="2">DP4</strain>
    </source>
</reference>
<name>A0A0H3A6Y5_NITV4</name>
<dbReference type="Proteomes" id="UP000009173">
    <property type="component" value="Chromosome"/>
</dbReference>
<evidence type="ECO:0000313" key="2">
    <source>
        <dbReference type="Proteomes" id="UP000009173"/>
    </source>
</evidence>
<accession>A0A0H3A6Y5</accession>